<dbReference type="EMBL" id="JAMZIH010006053">
    <property type="protein sequence ID" value="KAJ1674337.1"/>
    <property type="molecule type" value="Genomic_DNA"/>
</dbReference>
<proteinExistence type="predicted"/>
<comment type="caution">
    <text evidence="1">The sequence shown here is derived from an EMBL/GenBank/DDBJ whole genome shotgun (WGS) entry which is preliminary data.</text>
</comment>
<organism evidence="1 2">
    <name type="scientific">Spiromyces aspiralis</name>
    <dbReference type="NCBI Taxonomy" id="68401"/>
    <lineage>
        <taxon>Eukaryota</taxon>
        <taxon>Fungi</taxon>
        <taxon>Fungi incertae sedis</taxon>
        <taxon>Zoopagomycota</taxon>
        <taxon>Kickxellomycotina</taxon>
        <taxon>Kickxellomycetes</taxon>
        <taxon>Kickxellales</taxon>
        <taxon>Kickxellaceae</taxon>
        <taxon>Spiromyces</taxon>
    </lineage>
</organism>
<name>A0ACC1HGI7_9FUNG</name>
<gene>
    <name evidence="1" type="ORF">EV182_003487</name>
</gene>
<evidence type="ECO:0000313" key="2">
    <source>
        <dbReference type="Proteomes" id="UP001145114"/>
    </source>
</evidence>
<evidence type="ECO:0000313" key="1">
    <source>
        <dbReference type="EMBL" id="KAJ1674337.1"/>
    </source>
</evidence>
<dbReference type="Proteomes" id="UP001145114">
    <property type="component" value="Unassembled WGS sequence"/>
</dbReference>
<reference evidence="1" key="1">
    <citation type="submission" date="2022-06" db="EMBL/GenBank/DDBJ databases">
        <title>Phylogenomic reconstructions and comparative analyses of Kickxellomycotina fungi.</title>
        <authorList>
            <person name="Reynolds N.K."/>
            <person name="Stajich J.E."/>
            <person name="Barry K."/>
            <person name="Grigoriev I.V."/>
            <person name="Crous P."/>
            <person name="Smith M.E."/>
        </authorList>
    </citation>
    <scope>NUCLEOTIDE SEQUENCE</scope>
    <source>
        <strain evidence="1">RSA 2271</strain>
    </source>
</reference>
<accession>A0ACC1HGI7</accession>
<keyword evidence="2" id="KW-1185">Reference proteome</keyword>
<sequence>MVKGSQLKWQIGILEAKVGKGPSLTRAKLMVAKQQRRQRALVKKESQGQLDNLPSDPGADEDKEAIERELQQLRARGDLEQLYNCRGHHIRKELRKQCKKVKVFETQKMIKRIKACEEKELVEKELKQDEAKLKLIKGVDLDRCADEALDKIIAASQLIEEAVKTCGTLIKRSKASKEPDEGGVDAGLRQQILNHKSFGPIIDKHVHDLTLFLEGKPTTNRPKLKEAGDRVQDKEDRDVTSEDGRKRRRGDAHRDESDGEPGKANGVGVDPGNSMFVGNLADLGSDTSDVNLGSDDDNSDDGLPKPKKKRPKRGSPDDWEDPTFDEIYGVKSKKNRPGQRARQKY</sequence>
<protein>
    <submittedName>
        <fullName evidence="1">Uncharacterized protein</fullName>
    </submittedName>
</protein>
<feature type="non-terminal residue" evidence="1">
    <location>
        <position position="345"/>
    </location>
</feature>